<dbReference type="KEGG" id="pvw:HU752_019825"/>
<name>A0A9E6TQ91_9PSED</name>
<proteinExistence type="predicted"/>
<reference evidence="1 2" key="2">
    <citation type="journal article" date="2021" name="Microorganisms">
        <title>The Ever-Expanding Pseudomonas Genus: Description of 43 New Species and Partition of the Pseudomonas putida Group.</title>
        <authorList>
            <person name="Girard L."/>
            <person name="Lood C."/>
            <person name="Hofte M."/>
            <person name="Vandamme P."/>
            <person name="Rokni-Zadeh H."/>
            <person name="van Noort V."/>
            <person name="Lavigne R."/>
            <person name="De Mot R."/>
        </authorList>
    </citation>
    <scope>NUCLEOTIDE SEQUENCE [LARGE SCALE GENOMIC DNA]</scope>
    <source>
        <strain evidence="1 2">RW8P3</strain>
    </source>
</reference>
<dbReference type="AlphaFoldDB" id="A0A9E6TQ91"/>
<evidence type="ECO:0000313" key="2">
    <source>
        <dbReference type="Proteomes" id="UP000634530"/>
    </source>
</evidence>
<evidence type="ECO:0000313" key="1">
    <source>
        <dbReference type="EMBL" id="QXI26202.1"/>
    </source>
</evidence>
<sequence length="121" mass="13903">MSDILSYKELQEGMLYYYPIYCRSKLRGIKKFGKGWVEGELEVGYALNEMEGSFKEPVEEFMFYVAALILMAGRESKYTYDAIAEVINKFIADHGLINLLAQLSEADAKRVRSDLELLELI</sequence>
<organism evidence="1 2">
    <name type="scientific">Pseudomonas vanderleydeniana</name>
    <dbReference type="NCBI Taxonomy" id="2745495"/>
    <lineage>
        <taxon>Bacteria</taxon>
        <taxon>Pseudomonadati</taxon>
        <taxon>Pseudomonadota</taxon>
        <taxon>Gammaproteobacteria</taxon>
        <taxon>Pseudomonadales</taxon>
        <taxon>Pseudomonadaceae</taxon>
        <taxon>Pseudomonas</taxon>
    </lineage>
</organism>
<protein>
    <submittedName>
        <fullName evidence="1">Uncharacterized protein</fullName>
    </submittedName>
</protein>
<keyword evidence="2" id="KW-1185">Reference proteome</keyword>
<reference evidence="1 2" key="1">
    <citation type="journal article" date="2020" name="Microorganisms">
        <title>Reliable Identification of Environmental Pseudomonas Isolates Using the rpoD Gene.</title>
        <authorList>
            <consortium name="The Broad Institute Genome Sequencing Platform"/>
            <person name="Girard L."/>
            <person name="Lood C."/>
            <person name="Rokni-Zadeh H."/>
            <person name="van Noort V."/>
            <person name="Lavigne R."/>
            <person name="De Mot R."/>
        </authorList>
    </citation>
    <scope>NUCLEOTIDE SEQUENCE [LARGE SCALE GENOMIC DNA]</scope>
    <source>
        <strain evidence="1 2">RW8P3</strain>
    </source>
</reference>
<dbReference type="Proteomes" id="UP000634530">
    <property type="component" value="Chromosome"/>
</dbReference>
<gene>
    <name evidence="1" type="ORF">HU752_019825</name>
</gene>
<dbReference type="EMBL" id="CP077093">
    <property type="protein sequence ID" value="QXI26202.1"/>
    <property type="molecule type" value="Genomic_DNA"/>
</dbReference>
<accession>A0A9E6TQ91</accession>
<dbReference type="RefSeq" id="WP_186679004.1">
    <property type="nucleotide sequence ID" value="NZ_CP077093.1"/>
</dbReference>